<evidence type="ECO:0000256" key="1">
    <source>
        <dbReference type="SAM" id="MobiDB-lite"/>
    </source>
</evidence>
<dbReference type="AlphaFoldDB" id="A0A6H5J429"/>
<proteinExistence type="predicted"/>
<gene>
    <name evidence="2" type="ORF">TBRA_LOCUS16392</name>
</gene>
<evidence type="ECO:0000313" key="3">
    <source>
        <dbReference type="Proteomes" id="UP000479190"/>
    </source>
</evidence>
<reference evidence="2 3" key="1">
    <citation type="submission" date="2020-02" db="EMBL/GenBank/DDBJ databases">
        <authorList>
            <person name="Ferguson B K."/>
        </authorList>
    </citation>
    <scope>NUCLEOTIDE SEQUENCE [LARGE SCALE GENOMIC DNA]</scope>
</reference>
<name>A0A6H5J429_9HYME</name>
<feature type="compositionally biased region" description="Polar residues" evidence="1">
    <location>
        <begin position="1"/>
        <end position="17"/>
    </location>
</feature>
<feature type="region of interest" description="Disordered" evidence="1">
    <location>
        <begin position="1"/>
        <end position="29"/>
    </location>
</feature>
<feature type="region of interest" description="Disordered" evidence="1">
    <location>
        <begin position="47"/>
        <end position="78"/>
    </location>
</feature>
<accession>A0A6H5J429</accession>
<feature type="non-terminal residue" evidence="2">
    <location>
        <position position="1"/>
    </location>
</feature>
<organism evidence="2 3">
    <name type="scientific">Trichogramma brassicae</name>
    <dbReference type="NCBI Taxonomy" id="86971"/>
    <lineage>
        <taxon>Eukaryota</taxon>
        <taxon>Metazoa</taxon>
        <taxon>Ecdysozoa</taxon>
        <taxon>Arthropoda</taxon>
        <taxon>Hexapoda</taxon>
        <taxon>Insecta</taxon>
        <taxon>Pterygota</taxon>
        <taxon>Neoptera</taxon>
        <taxon>Endopterygota</taxon>
        <taxon>Hymenoptera</taxon>
        <taxon>Apocrita</taxon>
        <taxon>Proctotrupomorpha</taxon>
        <taxon>Chalcidoidea</taxon>
        <taxon>Trichogrammatidae</taxon>
        <taxon>Trichogramma</taxon>
    </lineage>
</organism>
<protein>
    <submittedName>
        <fullName evidence="2">Uncharacterized protein</fullName>
    </submittedName>
</protein>
<dbReference type="Proteomes" id="UP000479190">
    <property type="component" value="Unassembled WGS sequence"/>
</dbReference>
<dbReference type="EMBL" id="CADCXV010001488">
    <property type="protein sequence ID" value="CAB0044804.1"/>
    <property type="molecule type" value="Genomic_DNA"/>
</dbReference>
<keyword evidence="3" id="KW-1185">Reference proteome</keyword>
<sequence length="131" mass="15357">GPRCMSQQPPDSENQQIFERKLNRPRSVNRTDLNNVSIVEHRLQIQRRKPHSYRVSQQQIPSREENLHRQRRRQSLQESAKEVLLERKKFQTKIASPVAARWCTPPALTSHVWPPGALKFSVTSSFQRVQP</sequence>
<evidence type="ECO:0000313" key="2">
    <source>
        <dbReference type="EMBL" id="CAB0044804.1"/>
    </source>
</evidence>